<evidence type="ECO:0000256" key="5">
    <source>
        <dbReference type="ARBA" id="ARBA00023033"/>
    </source>
</evidence>
<protein>
    <recommendedName>
        <fullName evidence="7">FAD-binding domain-containing protein</fullName>
    </recommendedName>
</protein>
<keyword evidence="5" id="KW-0503">Monooxygenase</keyword>
<dbReference type="AlphaFoldDB" id="A0A178C4F7"/>
<evidence type="ECO:0000313" key="8">
    <source>
        <dbReference type="EMBL" id="OAL24477.1"/>
    </source>
</evidence>
<feature type="compositionally biased region" description="Basic and acidic residues" evidence="6">
    <location>
        <begin position="503"/>
        <end position="518"/>
    </location>
</feature>
<evidence type="ECO:0000256" key="1">
    <source>
        <dbReference type="ARBA" id="ARBA00007992"/>
    </source>
</evidence>
<evidence type="ECO:0000256" key="6">
    <source>
        <dbReference type="SAM" id="MobiDB-lite"/>
    </source>
</evidence>
<feature type="region of interest" description="Disordered" evidence="6">
    <location>
        <begin position="376"/>
        <end position="405"/>
    </location>
</feature>
<keyword evidence="9" id="KW-1185">Reference proteome</keyword>
<dbReference type="InterPro" id="IPR050493">
    <property type="entry name" value="FAD-dep_Monooxygenase_BioMet"/>
</dbReference>
<evidence type="ECO:0000259" key="7">
    <source>
        <dbReference type="Pfam" id="PF01494"/>
    </source>
</evidence>
<dbReference type="SUPFAM" id="SSF51905">
    <property type="entry name" value="FAD/NAD(P)-binding domain"/>
    <property type="match status" value="1"/>
</dbReference>
<keyword evidence="3" id="KW-0274">FAD</keyword>
<feature type="compositionally biased region" description="Low complexity" evidence="6">
    <location>
        <begin position="445"/>
        <end position="454"/>
    </location>
</feature>
<feature type="compositionally biased region" description="Low complexity" evidence="6">
    <location>
        <begin position="626"/>
        <end position="642"/>
    </location>
</feature>
<dbReference type="RefSeq" id="XP_022495128.1">
    <property type="nucleotide sequence ID" value="XM_022648891.1"/>
</dbReference>
<feature type="region of interest" description="Disordered" evidence="6">
    <location>
        <begin position="425"/>
        <end position="466"/>
    </location>
</feature>
<feature type="domain" description="FAD-binding" evidence="7">
    <location>
        <begin position="562"/>
        <end position="601"/>
    </location>
</feature>
<feature type="compositionally biased region" description="Low complexity" evidence="6">
    <location>
        <begin position="426"/>
        <end position="437"/>
    </location>
</feature>
<feature type="region of interest" description="Disordered" evidence="6">
    <location>
        <begin position="609"/>
        <end position="642"/>
    </location>
</feature>
<accession>A0A178C4F7</accession>
<feature type="compositionally biased region" description="Low complexity" evidence="6">
    <location>
        <begin position="376"/>
        <end position="390"/>
    </location>
</feature>
<keyword evidence="2" id="KW-0285">Flavoprotein</keyword>
<sequence>MAKIIIIGAGISGLSTYLFLRKHLVLSNHRSAARAEQRQEYEIKIYEAHDIRQSHFNVSLANAATNHDSDDESTTNALPANEVDPIFTPQAIGAAIGIARNGLDVLARLDESEDQQADIQDLHSCSLIEEMAVHGHPIERWELSAARGFRLGVVELARPGNTAARSSLDNHKQTRAAGTVGRNSGPYHGIMIARQSCWEILRDRVLRVAPDVIIRKKAVDVVIGDEQARNVVKFEDGSEEEADLVIGADGLRSVVRRAMFRKKEDEGEGEREGVHATTTHGALNAREQEPNSQTRAGWLRKILSNIRIQFFNLGGRANQKDTDSDYISPHYEGLVGVGGFVPSSVLQATGHKPGSMTVVFGPNGFFGYGYLTSSSTSLPPSPTSLPNNTTDTETPPSIDPNLPIPAPGPLAGWWSTCSSPNPFPYSTPSSRIPTSSSENVPDTHTSTSTGTSAGADKDIEPRTTRKSTDFNKQLALAALLDRHRTWHNPAIQAILSFVQQDTEQQHQDHSHGRDHGQDQDEDAEPRTQNNHNHNHNGFLTGKALDAAYPTWTTPELPYWSLRGRAVLVGDAAHALQPSSGQGASQALEDAEALALSLREYYLATTATAIAAPNPNPNPSSHTDTGSNPNPGTDTDTDTTGPSLTTALRAFETSRMPRVHAVRVRAQRTSRMKADMGVLAEWAMYAAIYLGLLFRSNE</sequence>
<dbReference type="EMBL" id="LVCJ01000117">
    <property type="protein sequence ID" value="OAL24477.1"/>
    <property type="molecule type" value="Genomic_DNA"/>
</dbReference>
<dbReference type="PANTHER" id="PTHR13789">
    <property type="entry name" value="MONOOXYGENASE"/>
    <property type="match status" value="1"/>
</dbReference>
<organism evidence="8 9">
    <name type="scientific">Fonsecaea nubica</name>
    <dbReference type="NCBI Taxonomy" id="856822"/>
    <lineage>
        <taxon>Eukaryota</taxon>
        <taxon>Fungi</taxon>
        <taxon>Dikarya</taxon>
        <taxon>Ascomycota</taxon>
        <taxon>Pezizomycotina</taxon>
        <taxon>Eurotiomycetes</taxon>
        <taxon>Chaetothyriomycetidae</taxon>
        <taxon>Chaetothyriales</taxon>
        <taxon>Herpotrichiellaceae</taxon>
        <taxon>Fonsecaea</taxon>
    </lineage>
</organism>
<proteinExistence type="inferred from homology"/>
<evidence type="ECO:0000256" key="4">
    <source>
        <dbReference type="ARBA" id="ARBA00023002"/>
    </source>
</evidence>
<dbReference type="GO" id="GO:0004497">
    <property type="term" value="F:monooxygenase activity"/>
    <property type="evidence" value="ECO:0007669"/>
    <property type="project" value="UniProtKB-KW"/>
</dbReference>
<keyword evidence="4" id="KW-0560">Oxidoreductase</keyword>
<dbReference type="Proteomes" id="UP000185904">
    <property type="component" value="Unassembled WGS sequence"/>
</dbReference>
<comment type="caution">
    <text evidence="8">The sequence shown here is derived from an EMBL/GenBank/DDBJ whole genome shotgun (WGS) entry which is preliminary data.</text>
</comment>
<feature type="compositionally biased region" description="Basic and acidic residues" evidence="6">
    <location>
        <begin position="455"/>
        <end position="466"/>
    </location>
</feature>
<comment type="similarity">
    <text evidence="1">Belongs to the paxM FAD-dependent monooxygenase family.</text>
</comment>
<dbReference type="InterPro" id="IPR002938">
    <property type="entry name" value="FAD-bd"/>
</dbReference>
<gene>
    <name evidence="8" type="ORF">AYO20_10635</name>
</gene>
<evidence type="ECO:0000313" key="9">
    <source>
        <dbReference type="Proteomes" id="UP000185904"/>
    </source>
</evidence>
<dbReference type="PANTHER" id="PTHR13789:SF309">
    <property type="entry name" value="PUTATIVE (AFU_ORTHOLOGUE AFUA_6G14510)-RELATED"/>
    <property type="match status" value="1"/>
</dbReference>
<evidence type="ECO:0000256" key="3">
    <source>
        <dbReference type="ARBA" id="ARBA00022827"/>
    </source>
</evidence>
<dbReference type="Gene3D" id="3.30.9.10">
    <property type="entry name" value="D-Amino Acid Oxidase, subunit A, domain 2"/>
    <property type="match status" value="1"/>
</dbReference>
<reference evidence="8 9" key="1">
    <citation type="submission" date="2016-03" db="EMBL/GenBank/DDBJ databases">
        <title>The draft genome sequence of Fonsecaea nubica causative agent of cutaneous subcutaneous infection in human host.</title>
        <authorList>
            <person name="Costa F."/>
            <person name="Sybren D.H."/>
            <person name="Raittz R.T."/>
            <person name="Weiss V.A."/>
            <person name="Leao A.C."/>
            <person name="Gomes R."/>
            <person name="De Souza E.M."/>
            <person name="Pedrosa F.O."/>
            <person name="Steffens M.B."/>
            <person name="Bombassaro A."/>
            <person name="Tadra-Sfeir M.Z."/>
            <person name="Moreno L.F."/>
            <person name="Najafzadeh M.J."/>
            <person name="Felipe M.S."/>
            <person name="Teixeira M."/>
            <person name="Sun J."/>
            <person name="Xi L."/>
            <person name="Castro M.A."/>
            <person name="Vicente V.A."/>
        </authorList>
    </citation>
    <scope>NUCLEOTIDE SEQUENCE [LARGE SCALE GENOMIC DNA]</scope>
    <source>
        <strain evidence="8 9">CBS 269.64</strain>
    </source>
</reference>
<name>A0A178C4F7_9EURO</name>
<feature type="region of interest" description="Disordered" evidence="6">
    <location>
        <begin position="500"/>
        <end position="535"/>
    </location>
</feature>
<feature type="compositionally biased region" description="Polar residues" evidence="6">
    <location>
        <begin position="526"/>
        <end position="535"/>
    </location>
</feature>
<dbReference type="OrthoDB" id="16820at2759"/>
<dbReference type="GO" id="GO:0071949">
    <property type="term" value="F:FAD binding"/>
    <property type="evidence" value="ECO:0007669"/>
    <property type="project" value="InterPro"/>
</dbReference>
<dbReference type="Gene3D" id="3.50.50.60">
    <property type="entry name" value="FAD/NAD(P)-binding domain"/>
    <property type="match status" value="3"/>
</dbReference>
<dbReference type="Pfam" id="PF01494">
    <property type="entry name" value="FAD_binding_3"/>
    <property type="match status" value="1"/>
</dbReference>
<dbReference type="InterPro" id="IPR036188">
    <property type="entry name" value="FAD/NAD-bd_sf"/>
</dbReference>
<dbReference type="GeneID" id="34594023"/>
<evidence type="ECO:0000256" key="2">
    <source>
        <dbReference type="ARBA" id="ARBA00022630"/>
    </source>
</evidence>